<dbReference type="FunCoup" id="A0A098D0J9">
    <property type="interactions" value="65"/>
</dbReference>
<sequence length="564" mass="62569">MYSQNSCGIQHSTILGIISYIVIFSYSFFNDTIVMISEKAISNPQIPWTEVVSAKRATREALLERHRPDGDSGLCVSTEIVDVQDIINLLETKHVSALDLIRGFIARTYDAHRKTNCLTEIYFDDAIAQAKRLDDFQRENGRLMGPLHGVPVTVKDQFNIAGLDSTLGYVGRAFSPASFDAPLVTRMKELGAVIIAKTNLPQSIMWCETDNPLWGLTTHPDDPALTPGGSSGGEATMLALGGSLIGWGTDIGGSIRIPSHMNGIWGLKPSSGRMTYRGVEVTLEGQQHIPSAIGPMARSLESLTLATKLAIEAEHWTIDPQLPPLPWKETVFQTFSERTLVIGALLDDGLVKVHPPIERVFRQTLEKLKAAGHEVVEWDSSLHPEIIDLMDTYYTSDGGEDIRRAVAEGGEPFVPQIQSLVDRGNHISVYSYWQLNKRKVAAQNAYHDMWNAACSLSGKTVDVLLMPTMPHTAVPHGSCRWTGYTKVFNFLDYTALTFPAGKANKELDDKYNVKYDHRNEIDAWNWGLYDGLAMEGRDVGLQLVGRRFEEEKVLGAMTQIKKLL</sequence>
<evidence type="ECO:0000313" key="11">
    <source>
        <dbReference type="Proteomes" id="UP000070720"/>
    </source>
</evidence>
<dbReference type="PROSITE" id="PS00571">
    <property type="entry name" value="AMIDASES"/>
    <property type="match status" value="1"/>
</dbReference>
<dbReference type="InterPro" id="IPR036928">
    <property type="entry name" value="AS_sf"/>
</dbReference>
<evidence type="ECO:0000256" key="6">
    <source>
        <dbReference type="PIRSR" id="PIRSR001221-2"/>
    </source>
</evidence>
<evidence type="ECO:0000256" key="5">
    <source>
        <dbReference type="PIRSR" id="PIRSR001221-1"/>
    </source>
</evidence>
<dbReference type="AlphaFoldDB" id="A0A098D0J9"/>
<dbReference type="InterPro" id="IPR023631">
    <property type="entry name" value="Amidase_dom"/>
</dbReference>
<dbReference type="PIRSF" id="PIRSF001221">
    <property type="entry name" value="Amidase_fungi"/>
    <property type="match status" value="1"/>
</dbReference>
<feature type="binding site" evidence="6">
    <location>
        <begin position="251"/>
        <end position="254"/>
    </location>
    <ligand>
        <name>substrate</name>
    </ligand>
</feature>
<evidence type="ECO:0000256" key="1">
    <source>
        <dbReference type="ARBA" id="ARBA00001311"/>
    </source>
</evidence>
<dbReference type="InParanoid" id="A0A098D0J9"/>
<feature type="binding site" evidence="6">
    <location>
        <position position="204"/>
    </location>
    <ligand>
        <name>substrate</name>
    </ligand>
</feature>
<dbReference type="PANTHER" id="PTHR46072:SF2">
    <property type="entry name" value="AMIDASE (EUROFUNG)"/>
    <property type="match status" value="1"/>
</dbReference>
<dbReference type="EnsemblFungi" id="CEF71935">
    <property type="protein sequence ID" value="CEF71935"/>
    <property type="gene ID" value="FGRRES_15685_M"/>
</dbReference>
<reference evidence="10" key="4">
    <citation type="submission" date="2017-01" db="UniProtKB">
        <authorList>
            <consortium name="EnsemblFungi"/>
        </authorList>
    </citation>
    <scope>IDENTIFICATION</scope>
    <source>
        <strain evidence="10">PH-1 / ATCC MYA-4620 / FGSC 9075 / NRRL 31084</strain>
    </source>
</reference>
<comment type="catalytic activity">
    <reaction evidence="1">
        <text>a monocarboxylic acid amide + H2O = a monocarboxylate + NH4(+)</text>
        <dbReference type="Rhea" id="RHEA:12020"/>
        <dbReference type="ChEBI" id="CHEBI:15377"/>
        <dbReference type="ChEBI" id="CHEBI:28938"/>
        <dbReference type="ChEBI" id="CHEBI:35757"/>
        <dbReference type="ChEBI" id="CHEBI:83628"/>
        <dbReference type="EC" id="3.5.1.4"/>
    </reaction>
</comment>
<dbReference type="GO" id="GO:0004040">
    <property type="term" value="F:amidase activity"/>
    <property type="evidence" value="ECO:0007669"/>
    <property type="project" value="UniProtKB-EC"/>
</dbReference>
<name>A0A098D0J9_GIBZE</name>
<protein>
    <recommendedName>
        <fullName evidence="3">amidase</fullName>
        <ecNumber evidence="3">3.5.1.4</ecNumber>
    </recommendedName>
</protein>
<dbReference type="InterPro" id="IPR020556">
    <property type="entry name" value="Amidase_CS"/>
</dbReference>
<keyword evidence="7" id="KW-0812">Transmembrane</keyword>
<evidence type="ECO:0000259" key="8">
    <source>
        <dbReference type="Pfam" id="PF01425"/>
    </source>
</evidence>
<proteinExistence type="inferred from homology"/>
<evidence type="ECO:0000313" key="10">
    <source>
        <dbReference type="EnsemblFungi" id="CEF71935"/>
    </source>
</evidence>
<comment type="similarity">
    <text evidence="2">Belongs to the amidase family.</text>
</comment>
<evidence type="ECO:0000256" key="7">
    <source>
        <dbReference type="SAM" id="Phobius"/>
    </source>
</evidence>
<keyword evidence="11" id="KW-1185">Reference proteome</keyword>
<feature type="domain" description="Amidase" evidence="8">
    <location>
        <begin position="99"/>
        <end position="554"/>
    </location>
</feature>
<reference evidence="9 11" key="3">
    <citation type="journal article" date="2015" name="BMC Genomics">
        <title>The completed genome sequence of the pathogenic ascomycete fungus Fusarium graminearum.</title>
        <authorList>
            <person name="King R."/>
            <person name="Urban M."/>
            <person name="Hammond-Kosack M.C."/>
            <person name="Hassani-Pak K."/>
            <person name="Hammond-Kosack K.E."/>
        </authorList>
    </citation>
    <scope>NUCLEOTIDE SEQUENCE [LARGE SCALE GENOMIC DNA]</scope>
    <source>
        <strain evidence="11">ATCC MYA-4620 / CBS 123657 / FGSC 9075 / NRRL 31084 / PH-1</strain>
        <strain evidence="9">PH-1</strain>
    </source>
</reference>
<reference evidence="10 11" key="1">
    <citation type="journal article" date="2007" name="Science">
        <title>The Fusarium graminearum genome reveals a link between localized polymorphism and pathogen specialization.</title>
        <authorList>
            <person name="Cuomo C.A."/>
            <person name="Gueldener U."/>
            <person name="Xu J.-R."/>
            <person name="Trail F."/>
            <person name="Turgeon B.G."/>
            <person name="Di Pietro A."/>
            <person name="Walton J.D."/>
            <person name="Ma L.-J."/>
            <person name="Baker S.E."/>
            <person name="Rep M."/>
            <person name="Adam G."/>
            <person name="Antoniw J."/>
            <person name="Baldwin T."/>
            <person name="Calvo S.E."/>
            <person name="Chang Y.-L."/>
            <person name="DeCaprio D."/>
            <person name="Gale L.R."/>
            <person name="Gnerre S."/>
            <person name="Goswami R.S."/>
            <person name="Hammond-Kosack K."/>
            <person name="Harris L.J."/>
            <person name="Hilburn K."/>
            <person name="Kennell J.C."/>
            <person name="Kroken S."/>
            <person name="Magnuson J.K."/>
            <person name="Mannhaupt G."/>
            <person name="Mauceli E.W."/>
            <person name="Mewes H.-W."/>
            <person name="Mitterbauer R."/>
            <person name="Muehlbauer G."/>
            <person name="Muensterkoetter M."/>
            <person name="Nelson D."/>
            <person name="O'Donnell K."/>
            <person name="Ouellet T."/>
            <person name="Qi W."/>
            <person name="Quesneville H."/>
            <person name="Roncero M.I.G."/>
            <person name="Seong K.-Y."/>
            <person name="Tetko I.V."/>
            <person name="Urban M."/>
            <person name="Waalwijk C."/>
            <person name="Ward T.J."/>
            <person name="Yao J."/>
            <person name="Birren B.W."/>
            <person name="Kistler H.C."/>
        </authorList>
    </citation>
    <scope>NUCLEOTIDE SEQUENCE [LARGE SCALE GENOMIC DNA]</scope>
    <source>
        <strain evidence="11">ATCC MYA-4620 / CBS 123657 / FGSC 9075 / NRRL 31084 / PH-1</strain>
        <strain evidence="10">PH-1 / ATCC MYA-4620 / FGSC 9075 / NRRL 31084</strain>
    </source>
</reference>
<dbReference type="Pfam" id="PF01425">
    <property type="entry name" value="Amidase"/>
    <property type="match status" value="1"/>
</dbReference>
<dbReference type="EC" id="3.5.1.4" evidence="3"/>
<feature type="active site" description="Charge relay system" evidence="5">
    <location>
        <position position="155"/>
    </location>
</feature>
<keyword evidence="7" id="KW-1133">Transmembrane helix</keyword>
<evidence type="ECO:0000313" key="9">
    <source>
        <dbReference type="EMBL" id="CEF71935.1"/>
    </source>
</evidence>
<reference evidence="10 11" key="2">
    <citation type="journal article" date="2010" name="Nature">
        <title>Comparative genomics reveals mobile pathogenicity chromosomes in Fusarium.</title>
        <authorList>
            <person name="Ma L.J."/>
            <person name="van der Does H.C."/>
            <person name="Borkovich K.A."/>
            <person name="Coleman J.J."/>
            <person name="Daboussi M.J."/>
            <person name="Di Pietro A."/>
            <person name="Dufresne M."/>
            <person name="Freitag M."/>
            <person name="Grabherr M."/>
            <person name="Henrissat B."/>
            <person name="Houterman P.M."/>
            <person name="Kang S."/>
            <person name="Shim W.B."/>
            <person name="Woloshuk C."/>
            <person name="Xie X."/>
            <person name="Xu J.R."/>
            <person name="Antoniw J."/>
            <person name="Baker S.E."/>
            <person name="Bluhm B.H."/>
            <person name="Breakspear A."/>
            <person name="Brown D.W."/>
            <person name="Butchko R.A."/>
            <person name="Chapman S."/>
            <person name="Coulson R."/>
            <person name="Coutinho P.M."/>
            <person name="Danchin E.G."/>
            <person name="Diener A."/>
            <person name="Gale L.R."/>
            <person name="Gardiner D.M."/>
            <person name="Goff S."/>
            <person name="Hammond-Kosack K.E."/>
            <person name="Hilburn K."/>
            <person name="Hua-Van A."/>
            <person name="Jonkers W."/>
            <person name="Kazan K."/>
            <person name="Kodira C.D."/>
            <person name="Koehrsen M."/>
            <person name="Kumar L."/>
            <person name="Lee Y.H."/>
            <person name="Li L."/>
            <person name="Manners J.M."/>
            <person name="Miranda-Saavedra D."/>
            <person name="Mukherjee M."/>
            <person name="Park G."/>
            <person name="Park J."/>
            <person name="Park S.Y."/>
            <person name="Proctor R.H."/>
            <person name="Regev A."/>
            <person name="Ruiz-Roldan M.C."/>
            <person name="Sain D."/>
            <person name="Sakthikumar S."/>
            <person name="Sykes S."/>
            <person name="Schwartz D.C."/>
            <person name="Turgeon B.G."/>
            <person name="Wapinski I."/>
            <person name="Yoder O."/>
            <person name="Young S."/>
            <person name="Zeng Q."/>
            <person name="Zhou S."/>
            <person name="Galagan J."/>
            <person name="Cuomo C.A."/>
            <person name="Kistler H.C."/>
            <person name="Rep M."/>
        </authorList>
    </citation>
    <scope>GENOME REANNOTATION</scope>
    <source>
        <strain evidence="11">ATCC MYA-4620 / CBS 123657 / FGSC 9075 / NRRL 31084 / PH-1</strain>
        <strain evidence="10">PH-1 / ATCC MYA-4620 / FGSC 9075 / NRRL 31084</strain>
    </source>
</reference>
<feature type="active site" description="Charge relay system" evidence="5">
    <location>
        <position position="230"/>
    </location>
</feature>
<dbReference type="PANTHER" id="PTHR46072">
    <property type="entry name" value="AMIDASE-RELATED-RELATED"/>
    <property type="match status" value="1"/>
</dbReference>
<dbReference type="SUPFAM" id="SSF75304">
    <property type="entry name" value="Amidase signature (AS) enzymes"/>
    <property type="match status" value="1"/>
</dbReference>
<accession>A0A0E0RL10</accession>
<gene>
    <name evidence="9" type="ORF">FGRAMPH1_01T00271</name>
</gene>
<evidence type="ECO:0000256" key="2">
    <source>
        <dbReference type="ARBA" id="ARBA00009199"/>
    </source>
</evidence>
<evidence type="ECO:0000256" key="3">
    <source>
        <dbReference type="ARBA" id="ARBA00012922"/>
    </source>
</evidence>
<feature type="active site" description="Acyl-ester intermediate" evidence="5">
    <location>
        <position position="254"/>
    </location>
</feature>
<dbReference type="Proteomes" id="UP000070720">
    <property type="component" value="Chromosome 1"/>
</dbReference>
<accession>A0A098D0J9</accession>
<feature type="transmembrane region" description="Helical" evidence="7">
    <location>
        <begin position="12"/>
        <end position="29"/>
    </location>
</feature>
<keyword evidence="4" id="KW-0378">Hydrolase</keyword>
<dbReference type="Gene3D" id="3.90.1300.10">
    <property type="entry name" value="Amidase signature (AS) domain"/>
    <property type="match status" value="1"/>
</dbReference>
<dbReference type="STRING" id="229533.A0A098D0J9"/>
<evidence type="ECO:0000256" key="4">
    <source>
        <dbReference type="ARBA" id="ARBA00022801"/>
    </source>
</evidence>
<dbReference type="eggNOG" id="KOG1212">
    <property type="taxonomic scope" value="Eukaryota"/>
</dbReference>
<keyword evidence="7" id="KW-0472">Membrane</keyword>
<feature type="binding site" evidence="6">
    <location>
        <position position="230"/>
    </location>
    <ligand>
        <name>substrate</name>
    </ligand>
</feature>
<dbReference type="EMBL" id="HG970332">
    <property type="protein sequence ID" value="CEF71935.1"/>
    <property type="molecule type" value="Genomic_DNA"/>
</dbReference>
<organism evidence="9 11">
    <name type="scientific">Gibberella zeae (strain ATCC MYA-4620 / CBS 123657 / FGSC 9075 / NRRL 31084 / PH-1)</name>
    <name type="common">Wheat head blight fungus</name>
    <name type="synonym">Fusarium graminearum</name>
    <dbReference type="NCBI Taxonomy" id="229533"/>
    <lineage>
        <taxon>Eukaryota</taxon>
        <taxon>Fungi</taxon>
        <taxon>Dikarya</taxon>
        <taxon>Ascomycota</taxon>
        <taxon>Pezizomycotina</taxon>
        <taxon>Sordariomycetes</taxon>
        <taxon>Hypocreomycetidae</taxon>
        <taxon>Hypocreales</taxon>
        <taxon>Nectriaceae</taxon>
        <taxon>Fusarium</taxon>
    </lineage>
</organism>